<gene>
    <name evidence="2" type="ORF">SAMN06265219_10828</name>
</gene>
<evidence type="ECO:0000313" key="3">
    <source>
        <dbReference type="Proteomes" id="UP000317557"/>
    </source>
</evidence>
<feature type="signal peptide" evidence="1">
    <location>
        <begin position="1"/>
        <end position="22"/>
    </location>
</feature>
<keyword evidence="1" id="KW-0732">Signal</keyword>
<evidence type="ECO:0000313" key="2">
    <source>
        <dbReference type="EMBL" id="SMO69300.1"/>
    </source>
</evidence>
<sequence length="87" mass="9072">MIKKMFLLPIVVAFMTMGSTDADIKKTPEAEALNACQPIEMADGSMVASCMASPTMSCVSVGPGGTISFGVSPTFPDPPIEFLQIGN</sequence>
<feature type="chain" id="PRO_5021856303" evidence="1">
    <location>
        <begin position="23"/>
        <end position="87"/>
    </location>
</feature>
<name>A0A521DEA7_9BACT</name>
<proteinExistence type="predicted"/>
<protein>
    <submittedName>
        <fullName evidence="2">Uncharacterized protein</fullName>
    </submittedName>
</protein>
<keyword evidence="3" id="KW-1185">Reference proteome</keyword>
<dbReference type="Proteomes" id="UP000317557">
    <property type="component" value="Unassembled WGS sequence"/>
</dbReference>
<accession>A0A521DEA7</accession>
<dbReference type="AlphaFoldDB" id="A0A521DEA7"/>
<dbReference type="EMBL" id="FXTP01000008">
    <property type="protein sequence ID" value="SMO69300.1"/>
    <property type="molecule type" value="Genomic_DNA"/>
</dbReference>
<organism evidence="2 3">
    <name type="scientific">Gracilimonas mengyeensis</name>
    <dbReference type="NCBI Taxonomy" id="1302730"/>
    <lineage>
        <taxon>Bacteria</taxon>
        <taxon>Pseudomonadati</taxon>
        <taxon>Balneolota</taxon>
        <taxon>Balneolia</taxon>
        <taxon>Balneolales</taxon>
        <taxon>Balneolaceae</taxon>
        <taxon>Gracilimonas</taxon>
    </lineage>
</organism>
<reference evidence="2 3" key="1">
    <citation type="submission" date="2017-05" db="EMBL/GenBank/DDBJ databases">
        <authorList>
            <person name="Varghese N."/>
            <person name="Submissions S."/>
        </authorList>
    </citation>
    <scope>NUCLEOTIDE SEQUENCE [LARGE SCALE GENOMIC DNA]</scope>
    <source>
        <strain evidence="2 3">DSM 21985</strain>
    </source>
</reference>
<dbReference type="RefSeq" id="WP_142454495.1">
    <property type="nucleotide sequence ID" value="NZ_FXTP01000008.1"/>
</dbReference>
<evidence type="ECO:0000256" key="1">
    <source>
        <dbReference type="SAM" id="SignalP"/>
    </source>
</evidence>